<dbReference type="Pfam" id="PF07676">
    <property type="entry name" value="PD40"/>
    <property type="match status" value="2"/>
</dbReference>
<evidence type="ECO:0000256" key="1">
    <source>
        <dbReference type="ARBA" id="ARBA00009820"/>
    </source>
</evidence>
<dbReference type="Gene3D" id="3.40.50.10070">
    <property type="entry name" value="TolB, N-terminal domain"/>
    <property type="match status" value="1"/>
</dbReference>
<dbReference type="STRING" id="1399147.P618_200140"/>
<dbReference type="PANTHER" id="PTHR36842:SF1">
    <property type="entry name" value="PROTEIN TOLB"/>
    <property type="match status" value="1"/>
</dbReference>
<dbReference type="Proteomes" id="UP000019112">
    <property type="component" value="Unassembled WGS sequence"/>
</dbReference>
<gene>
    <name evidence="2" type="ORF">P618_200140</name>
</gene>
<dbReference type="AlphaFoldDB" id="W6TF99"/>
<dbReference type="Gene3D" id="2.120.10.30">
    <property type="entry name" value="TolB, C-terminal domain"/>
    <property type="match status" value="1"/>
</dbReference>
<organism evidence="2 3">
    <name type="scientific">Holospora obtusa F1</name>
    <dbReference type="NCBI Taxonomy" id="1399147"/>
    <lineage>
        <taxon>Bacteria</taxon>
        <taxon>Pseudomonadati</taxon>
        <taxon>Pseudomonadota</taxon>
        <taxon>Alphaproteobacteria</taxon>
        <taxon>Holosporales</taxon>
        <taxon>Holosporaceae</taxon>
        <taxon>Holospora</taxon>
    </lineage>
</organism>
<evidence type="ECO:0000313" key="3">
    <source>
        <dbReference type="Proteomes" id="UP000019112"/>
    </source>
</evidence>
<comment type="similarity">
    <text evidence="1">Belongs to the TolB family.</text>
</comment>
<dbReference type="EMBL" id="AWTR02000016">
    <property type="protein sequence ID" value="ETZ07671.1"/>
    <property type="molecule type" value="Genomic_DNA"/>
</dbReference>
<dbReference type="InterPro" id="IPR011659">
    <property type="entry name" value="WD40"/>
</dbReference>
<evidence type="ECO:0000313" key="2">
    <source>
        <dbReference type="EMBL" id="ETZ07671.1"/>
    </source>
</evidence>
<name>W6TF99_HOLOB</name>
<keyword evidence="3" id="KW-1185">Reference proteome</keyword>
<proteinExistence type="inferred from homology"/>
<dbReference type="PANTHER" id="PTHR36842">
    <property type="entry name" value="PROTEIN TOLB HOMOLOG"/>
    <property type="match status" value="1"/>
</dbReference>
<comment type="caution">
    <text evidence="2">The sequence shown here is derived from an EMBL/GenBank/DDBJ whole genome shotgun (WGS) entry which is preliminary data.</text>
</comment>
<accession>W6TF99</accession>
<dbReference type="InterPro" id="IPR011042">
    <property type="entry name" value="6-blade_b-propeller_TolB-like"/>
</dbReference>
<dbReference type="OrthoDB" id="9802240at2"/>
<dbReference type="SUPFAM" id="SSF82171">
    <property type="entry name" value="DPP6 N-terminal domain-like"/>
    <property type="match status" value="1"/>
</dbReference>
<reference evidence="2 3" key="1">
    <citation type="journal article" date="2014" name="FEMS Microbiol. Lett.">
        <title>Draft genome sequences of three Holospora species (Holospora obtusa, Holospora undulata, and Holospora elegans), endonuclear symbiotic bacteria of the ciliate Paramecium caudatum.</title>
        <authorList>
            <person name="Dohra H."/>
            <person name="Tanaka K."/>
            <person name="Suzuki T."/>
            <person name="Fujishima M."/>
            <person name="Suzuki H."/>
        </authorList>
    </citation>
    <scope>NUCLEOTIDE SEQUENCE [LARGE SCALE GENOMIC DNA]</scope>
    <source>
        <strain evidence="2 3">F1</strain>
    </source>
</reference>
<dbReference type="eggNOG" id="COG0823">
    <property type="taxonomic scope" value="Bacteria"/>
</dbReference>
<sequence length="472" mass="51813">MLSIMVCLKIKRMLVKSFSVLSSKIIFLFSILSVVCPMKAQSTLNLSVRKGVSIVIPVCISGLSDASVVQKIVEDDLKFSGFFRILPIVGEGSASGSEEYVDTTSLQSWAHIPGSVFVQAQVKEEDGQNICRLSFFNTLTKRCLGKRVVRHKGDNIRLFAHRVANAIYKQFTGESGYFHSVIAYTYEKYNSRDPRKSKQCIALVSIDGKECNFLTSPNKTDALLPHCARTRPIVTYLIDRGYGQHKQIGVMNFVEKTEFRLPYLRNFNSTRISADGNEVVFSCSGEDGASLFGYNLNSGKMYSLTPGNNAYIDVSPSYSPDGKKMVFVSDRVGGIPRLFISSVHSGSAPVCISQGGGKYFAPAWSPCGKWIAFVKKISGRHYLCVCDCNGGQERAIAQSLVIDRPSWGPNGRCLAYAAKSGDSSPYVLYIVHAFGNPSGGVTVRKVPTIINGEAHSANHPSWYPLSLEGHKE</sequence>
<protein>
    <submittedName>
        <fullName evidence="2">Protein TolB</fullName>
    </submittedName>
</protein>
<dbReference type="SUPFAM" id="SSF52964">
    <property type="entry name" value="TolB, N-terminal domain"/>
    <property type="match status" value="1"/>
</dbReference>